<reference evidence="6" key="1">
    <citation type="submission" date="2017-09" db="EMBL/GenBank/DDBJ databases">
        <title>Depth-based differentiation of microbial function through sediment-hosted aquifers and enrichment of novel symbionts in the deep terrestrial subsurface.</title>
        <authorList>
            <person name="Probst A.J."/>
            <person name="Ladd B."/>
            <person name="Jarett J.K."/>
            <person name="Geller-Mcgrath D.E."/>
            <person name="Sieber C.M.K."/>
            <person name="Emerson J.B."/>
            <person name="Anantharaman K."/>
            <person name="Thomas B.C."/>
            <person name="Malmstrom R."/>
            <person name="Stieglmeier M."/>
            <person name="Klingl A."/>
            <person name="Woyke T."/>
            <person name="Ryan C.M."/>
            <person name="Banfield J.F."/>
        </authorList>
    </citation>
    <scope>NUCLEOTIDE SEQUENCE [LARGE SCALE GENOMIC DNA]</scope>
</reference>
<dbReference type="PANTHER" id="PTHR11545:SF2">
    <property type="entry name" value="LARGE RIBOSOMAL SUBUNIT PROTEIN UL13M"/>
    <property type="match status" value="1"/>
</dbReference>
<comment type="caution">
    <text evidence="5">The sequence shown here is derived from an EMBL/GenBank/DDBJ whole genome shotgun (WGS) entry which is preliminary data.</text>
</comment>
<evidence type="ECO:0000256" key="4">
    <source>
        <dbReference type="HAMAP-Rule" id="MF_01366"/>
    </source>
</evidence>
<dbReference type="GO" id="GO:0003729">
    <property type="term" value="F:mRNA binding"/>
    <property type="evidence" value="ECO:0007669"/>
    <property type="project" value="TreeGrafter"/>
</dbReference>
<evidence type="ECO:0000256" key="2">
    <source>
        <dbReference type="ARBA" id="ARBA00022980"/>
    </source>
</evidence>
<dbReference type="GO" id="GO:0022625">
    <property type="term" value="C:cytosolic large ribosomal subunit"/>
    <property type="evidence" value="ECO:0007669"/>
    <property type="project" value="TreeGrafter"/>
</dbReference>
<dbReference type="PANTHER" id="PTHR11545">
    <property type="entry name" value="RIBOSOMAL PROTEIN L13"/>
    <property type="match status" value="1"/>
</dbReference>
<dbReference type="PIRSF" id="PIRSF002181">
    <property type="entry name" value="Ribosomal_L13"/>
    <property type="match status" value="1"/>
</dbReference>
<organism evidence="5 6">
    <name type="scientific">bacterium (Candidatus Ratteibacteria) CG_4_10_14_3_um_filter_41_18</name>
    <dbReference type="NCBI Taxonomy" id="2014287"/>
    <lineage>
        <taxon>Bacteria</taxon>
        <taxon>Candidatus Ratteibacteria</taxon>
    </lineage>
</organism>
<comment type="similarity">
    <text evidence="1 4">Belongs to the universal ribosomal protein uL13 family.</text>
</comment>
<dbReference type="InterPro" id="IPR005823">
    <property type="entry name" value="Ribosomal_uL13_bac-type"/>
</dbReference>
<dbReference type="GO" id="GO:0003735">
    <property type="term" value="F:structural constituent of ribosome"/>
    <property type="evidence" value="ECO:0007669"/>
    <property type="project" value="InterPro"/>
</dbReference>
<dbReference type="GO" id="GO:0006412">
    <property type="term" value="P:translation"/>
    <property type="evidence" value="ECO:0007669"/>
    <property type="project" value="UniProtKB-UniRule"/>
</dbReference>
<dbReference type="InterPro" id="IPR005822">
    <property type="entry name" value="Ribosomal_uL13"/>
</dbReference>
<dbReference type="NCBIfam" id="TIGR01066">
    <property type="entry name" value="rplM_bact"/>
    <property type="match status" value="1"/>
</dbReference>
<sequence length="136" mass="15515">MKKTEVQRNWFLIDAQNKILGRMAVKIATILSGKNKPSYAPEADGGDFVVVINSEKVKVSGKKREEKLYRRHSGYPGGLKTITFERLQQKSPETIIKLAVKGMLPRNKLLAKRMKRLKVYCGEKHPHCAQKLQLLK</sequence>
<dbReference type="CDD" id="cd00392">
    <property type="entry name" value="Ribosomal_L13"/>
    <property type="match status" value="1"/>
</dbReference>
<name>A0A2M7M3Q0_9BACT</name>
<dbReference type="AlphaFoldDB" id="A0A2M7M3Q0"/>
<keyword evidence="2 4" id="KW-0689">Ribosomal protein</keyword>
<dbReference type="EMBL" id="PFJK01000150">
    <property type="protein sequence ID" value="PIX77318.1"/>
    <property type="molecule type" value="Genomic_DNA"/>
</dbReference>
<proteinExistence type="inferred from homology"/>
<comment type="function">
    <text evidence="4">This protein is one of the early assembly proteins of the 50S ribosomal subunit, although it is not seen to bind rRNA by itself. It is important during the early stages of 50S assembly.</text>
</comment>
<dbReference type="InterPro" id="IPR036899">
    <property type="entry name" value="Ribosomal_uL13_sf"/>
</dbReference>
<evidence type="ECO:0000313" key="5">
    <source>
        <dbReference type="EMBL" id="PIX77318.1"/>
    </source>
</evidence>
<dbReference type="Proteomes" id="UP000229703">
    <property type="component" value="Unassembled WGS sequence"/>
</dbReference>
<evidence type="ECO:0000313" key="6">
    <source>
        <dbReference type="Proteomes" id="UP000229703"/>
    </source>
</evidence>
<evidence type="ECO:0000256" key="3">
    <source>
        <dbReference type="ARBA" id="ARBA00023274"/>
    </source>
</evidence>
<accession>A0A2M7M3Q0</accession>
<dbReference type="Gene3D" id="3.90.1180.10">
    <property type="entry name" value="Ribosomal protein L13"/>
    <property type="match status" value="1"/>
</dbReference>
<dbReference type="GO" id="GO:0017148">
    <property type="term" value="P:negative regulation of translation"/>
    <property type="evidence" value="ECO:0007669"/>
    <property type="project" value="TreeGrafter"/>
</dbReference>
<dbReference type="SUPFAM" id="SSF52161">
    <property type="entry name" value="Ribosomal protein L13"/>
    <property type="match status" value="1"/>
</dbReference>
<comment type="subunit">
    <text evidence="4">Part of the 50S ribosomal subunit.</text>
</comment>
<gene>
    <name evidence="4" type="primary">rplM</name>
    <name evidence="5" type="ORF">COZ37_03300</name>
</gene>
<evidence type="ECO:0000256" key="1">
    <source>
        <dbReference type="ARBA" id="ARBA00006227"/>
    </source>
</evidence>
<protein>
    <recommendedName>
        <fullName evidence="4">Large ribosomal subunit protein uL13</fullName>
    </recommendedName>
</protein>
<keyword evidence="3 4" id="KW-0687">Ribonucleoprotein</keyword>
<dbReference type="HAMAP" id="MF_01366">
    <property type="entry name" value="Ribosomal_uL13"/>
    <property type="match status" value="1"/>
</dbReference>
<dbReference type="Pfam" id="PF00572">
    <property type="entry name" value="Ribosomal_L13"/>
    <property type="match status" value="1"/>
</dbReference>